<dbReference type="Proteomes" id="UP000827889">
    <property type="component" value="Chromosome 3"/>
</dbReference>
<feature type="domain" description="TIR" evidence="2">
    <location>
        <begin position="1"/>
        <end position="87"/>
    </location>
</feature>
<dbReference type="Pfam" id="PF23286">
    <property type="entry name" value="LRR_13"/>
    <property type="match status" value="1"/>
</dbReference>
<dbReference type="PROSITE" id="PS50104">
    <property type="entry name" value="TIR"/>
    <property type="match status" value="1"/>
</dbReference>
<accession>A0ABM3H4J4</accession>
<dbReference type="InterPro" id="IPR044974">
    <property type="entry name" value="Disease_R_plants"/>
</dbReference>
<dbReference type="Gene3D" id="3.40.50.10140">
    <property type="entry name" value="Toll/interleukin-1 receptor homology (TIR) domain"/>
    <property type="match status" value="1"/>
</dbReference>
<evidence type="ECO:0000259" key="2">
    <source>
        <dbReference type="PROSITE" id="PS50104"/>
    </source>
</evidence>
<dbReference type="InterPro" id="IPR000157">
    <property type="entry name" value="TIR_dom"/>
</dbReference>
<dbReference type="SUPFAM" id="SSF52540">
    <property type="entry name" value="P-loop containing nucleoside triphosphate hydrolases"/>
    <property type="match status" value="1"/>
</dbReference>
<evidence type="ECO:0000313" key="4">
    <source>
        <dbReference type="RefSeq" id="XP_048131535.1"/>
    </source>
</evidence>
<dbReference type="InterPro" id="IPR035897">
    <property type="entry name" value="Toll_tir_struct_dom_sf"/>
</dbReference>
<sequence>MECKEQKDLVVLPVFYKVDPKEVRGGTASYMRGLAKHESEDGKNSKEMKTWKKALFDAGSLSGWTLNDGDDESELIQEIMKHISTRLGRKPLNVAVHPVGMKSRLAEPKSMLNLESKDDVLMIVVPDVDRGVNLIQDRLCNKRVLVILDDVDDLDQLHALAGKADWFGNGSRILVTTRDSHLLTPRLDWDHVYVYEVKAMDDGEARELLRKHAFPTYQKLESRTDLVHGFLNHAKGLPLALVVLGSLLRDTTEAIWESILKKLSKNLDRKINNVLKVSYDGLDEDEQEIFLHIACFFKGEKESIQRSKNAMIPEDVVLRLYEDVLEVLSRDMGDCAVKAIVLELPKPTEMCIGPNAFTKMRRLRLLIFRNDFRNLKYMKFDFCKSLVRTPDISWTPNLEELHIYSCENLVEAHESIADHGKLQVLDLRCCFELSVFPEVLKSGNLRELQLGRCSKLERFPDVPHKLEGLTKLGLQETAIKGLPASIENLVSLETISLCRCKNLISLPSSIYKLQNLKNLNAKCCTNLIGFPKFEDSDEPCMKTGLSNLLGLDLYGCNLTEVEFLENLSCCPILTDLQLRRNNIKSLPTSISKRDDLFILTISECPQLREIPELPLLLGKLDADNSESLQKNGHSTLMHHFVRRGLAMADISSLDQVPLYLDIFLMEGEMPEWVLPVEEGSVSFKASKDLYDKFIGLAFCFYVHEGQDRETHPKFEILPYVDGEMRNCKGDANPCWWGRNFMFLRYYVPSDLWDVVDFGQIDGNYVQFSLRVSTTNVKKWGLRIICKPLEDDLKAVLQNNWLMDPALLLEVVLESTDSDVESKVSSIKTDILKGMEDCQMSIEKHNQIVSKRNQKLMLPQGKQTKTMLTSNSADRDENGSVGLQLLLLE</sequence>
<dbReference type="GeneID" id="115730173"/>
<evidence type="ECO:0000256" key="1">
    <source>
        <dbReference type="ARBA" id="ARBA00022821"/>
    </source>
</evidence>
<dbReference type="InterPro" id="IPR027417">
    <property type="entry name" value="P-loop_NTPase"/>
</dbReference>
<dbReference type="InterPro" id="IPR032675">
    <property type="entry name" value="LRR_dom_sf"/>
</dbReference>
<dbReference type="InterPro" id="IPR042197">
    <property type="entry name" value="Apaf_helical"/>
</dbReference>
<dbReference type="PANTHER" id="PTHR11017">
    <property type="entry name" value="LEUCINE-RICH REPEAT-CONTAINING PROTEIN"/>
    <property type="match status" value="1"/>
</dbReference>
<dbReference type="SUPFAM" id="SSF52058">
    <property type="entry name" value="L domain-like"/>
    <property type="match status" value="1"/>
</dbReference>
<keyword evidence="3" id="KW-1185">Reference proteome</keyword>
<dbReference type="PANTHER" id="PTHR11017:SF292">
    <property type="entry name" value="AAA+ ATPASE DOMAIN-CONTAINING PROTEIN"/>
    <property type="match status" value="1"/>
</dbReference>
<protein>
    <submittedName>
        <fullName evidence="4">Disease resistance protein RPV1-like</fullName>
    </submittedName>
</protein>
<dbReference type="SUPFAM" id="SSF52200">
    <property type="entry name" value="Toll/Interleukin receptor TIR domain"/>
    <property type="match status" value="1"/>
</dbReference>
<name>A0ABM3H4J4_9MYRT</name>
<reference evidence="4" key="1">
    <citation type="submission" date="2025-08" db="UniProtKB">
        <authorList>
            <consortium name="RefSeq"/>
        </authorList>
    </citation>
    <scope>IDENTIFICATION</scope>
    <source>
        <tissue evidence="4">Leaf</tissue>
    </source>
</reference>
<proteinExistence type="predicted"/>
<organism evidence="3 4">
    <name type="scientific">Rhodamnia argentea</name>
    <dbReference type="NCBI Taxonomy" id="178133"/>
    <lineage>
        <taxon>Eukaryota</taxon>
        <taxon>Viridiplantae</taxon>
        <taxon>Streptophyta</taxon>
        <taxon>Embryophyta</taxon>
        <taxon>Tracheophyta</taxon>
        <taxon>Spermatophyta</taxon>
        <taxon>Magnoliopsida</taxon>
        <taxon>eudicotyledons</taxon>
        <taxon>Gunneridae</taxon>
        <taxon>Pentapetalae</taxon>
        <taxon>rosids</taxon>
        <taxon>malvids</taxon>
        <taxon>Myrtales</taxon>
        <taxon>Myrtaceae</taxon>
        <taxon>Myrtoideae</taxon>
        <taxon>Myrteae</taxon>
        <taxon>Australasian group</taxon>
        <taxon>Rhodamnia</taxon>
    </lineage>
</organism>
<dbReference type="Gene3D" id="1.10.8.430">
    <property type="entry name" value="Helical domain of apoptotic protease-activating factors"/>
    <property type="match status" value="1"/>
</dbReference>
<dbReference type="RefSeq" id="XP_048131535.1">
    <property type="nucleotide sequence ID" value="XM_048275578.1"/>
</dbReference>
<evidence type="ECO:0000313" key="3">
    <source>
        <dbReference type="Proteomes" id="UP000827889"/>
    </source>
</evidence>
<dbReference type="Pfam" id="PF00931">
    <property type="entry name" value="NB-ARC"/>
    <property type="match status" value="1"/>
</dbReference>
<dbReference type="PRINTS" id="PR00364">
    <property type="entry name" value="DISEASERSIST"/>
</dbReference>
<dbReference type="Pfam" id="PF01582">
    <property type="entry name" value="TIR"/>
    <property type="match status" value="1"/>
</dbReference>
<dbReference type="Gene3D" id="3.80.10.10">
    <property type="entry name" value="Ribonuclease Inhibitor"/>
    <property type="match status" value="2"/>
</dbReference>
<keyword evidence="1" id="KW-0611">Plant defense</keyword>
<dbReference type="InterPro" id="IPR058546">
    <property type="entry name" value="RPS4B/Roq1-like_LRR"/>
</dbReference>
<gene>
    <name evidence="4" type="primary">LOC115730173</name>
</gene>
<dbReference type="InterPro" id="IPR002182">
    <property type="entry name" value="NB-ARC"/>
</dbReference>